<comment type="function">
    <text evidence="11 13">Catalyzes the reduction of ribonucleotides to deoxyribonucleotides. May function to provide a pool of deoxyribonucleotide precursors for DNA repair during oxygen limitation and/or for immediate growth after restoration of oxygen.</text>
</comment>
<reference evidence="16 17" key="1">
    <citation type="submission" date="2016-08" db="EMBL/GenBank/DDBJ databases">
        <title>New Insights into Marine Group III Euryarchaeota, from dark to light.</title>
        <authorList>
            <person name="Haro-Moreno J.M."/>
            <person name="Rodriguez-Valera F."/>
            <person name="Lopez-Garcia P."/>
            <person name="Moreira D."/>
            <person name="Martin-Cuadrado A.B."/>
        </authorList>
    </citation>
    <scope>NUCLEOTIDE SEQUENCE [LARGE SCALE GENOMIC DNA]</scope>
    <source>
        <strain evidence="16">CG-Bathy1</strain>
    </source>
</reference>
<dbReference type="GO" id="GO:0050897">
    <property type="term" value="F:cobalt ion binding"/>
    <property type="evidence" value="ECO:0007669"/>
    <property type="project" value="InterPro"/>
</dbReference>
<dbReference type="InterPro" id="IPR029072">
    <property type="entry name" value="YebC-like"/>
</dbReference>
<protein>
    <recommendedName>
        <fullName evidence="4 13">Vitamin B12-dependent ribonucleotide reductase</fullName>
        <ecNumber evidence="3 13">1.17.4.1</ecNumber>
    </recommendedName>
</protein>
<dbReference type="GO" id="GO:0031419">
    <property type="term" value="F:cobalamin binding"/>
    <property type="evidence" value="ECO:0007669"/>
    <property type="project" value="UniProtKB-KW"/>
</dbReference>
<evidence type="ECO:0000256" key="11">
    <source>
        <dbReference type="ARBA" id="ARBA00025437"/>
    </source>
</evidence>
<dbReference type="PROSITE" id="PS50157">
    <property type="entry name" value="ZINC_FINGER_C2H2_2"/>
    <property type="match status" value="1"/>
</dbReference>
<evidence type="ECO:0000256" key="12">
    <source>
        <dbReference type="ARBA" id="ARBA00047754"/>
    </source>
</evidence>
<dbReference type="PANTHER" id="PTHR43371">
    <property type="entry name" value="VITAMIN B12-DEPENDENT RIBONUCLEOTIDE REDUCTASE"/>
    <property type="match status" value="1"/>
</dbReference>
<comment type="similarity">
    <text evidence="2 13">Belongs to the ribonucleoside diphosphate reductase class-2 family.</text>
</comment>
<keyword evidence="5 13" id="KW-0846">Cobalamin</keyword>
<dbReference type="Pfam" id="PF02867">
    <property type="entry name" value="Ribonuc_red_lgC"/>
    <property type="match status" value="2"/>
</dbReference>
<keyword evidence="6 13" id="KW-0237">DNA synthesis</keyword>
<dbReference type="InterPro" id="IPR050862">
    <property type="entry name" value="RdRp_reductase_class-2"/>
</dbReference>
<comment type="catalytic activity">
    <reaction evidence="12 13">
        <text>a 2'-deoxyribonucleoside 5'-diphosphate + [thioredoxin]-disulfide + H2O = a ribonucleoside 5'-diphosphate + [thioredoxin]-dithiol</text>
        <dbReference type="Rhea" id="RHEA:23252"/>
        <dbReference type="Rhea" id="RHEA-COMP:10698"/>
        <dbReference type="Rhea" id="RHEA-COMP:10700"/>
        <dbReference type="ChEBI" id="CHEBI:15377"/>
        <dbReference type="ChEBI" id="CHEBI:29950"/>
        <dbReference type="ChEBI" id="CHEBI:50058"/>
        <dbReference type="ChEBI" id="CHEBI:57930"/>
        <dbReference type="ChEBI" id="CHEBI:73316"/>
        <dbReference type="EC" id="1.17.4.1"/>
    </reaction>
</comment>
<evidence type="ECO:0000256" key="1">
    <source>
        <dbReference type="ARBA" id="ARBA00001922"/>
    </source>
</evidence>
<dbReference type="GO" id="GO:0071897">
    <property type="term" value="P:DNA biosynthetic process"/>
    <property type="evidence" value="ECO:0007669"/>
    <property type="project" value="UniProtKB-KW"/>
</dbReference>
<dbReference type="InterPro" id="IPR013087">
    <property type="entry name" value="Znf_C2H2_type"/>
</dbReference>
<feature type="compositionally biased region" description="Basic and acidic residues" evidence="14">
    <location>
        <begin position="1124"/>
        <end position="1134"/>
    </location>
</feature>
<evidence type="ECO:0000256" key="9">
    <source>
        <dbReference type="ARBA" id="ARBA00023157"/>
    </source>
</evidence>
<evidence type="ECO:0000256" key="14">
    <source>
        <dbReference type="SAM" id="MobiDB-lite"/>
    </source>
</evidence>
<dbReference type="GO" id="GO:0000166">
    <property type="term" value="F:nucleotide binding"/>
    <property type="evidence" value="ECO:0007669"/>
    <property type="project" value="UniProtKB-KW"/>
</dbReference>
<evidence type="ECO:0000256" key="13">
    <source>
        <dbReference type="RuleBase" id="RU364064"/>
    </source>
</evidence>
<dbReference type="InterPro" id="IPR024434">
    <property type="entry name" value="TSCPD_dom"/>
</dbReference>
<dbReference type="SUPFAM" id="SSF51998">
    <property type="entry name" value="PFL-like glycyl radical enzymes"/>
    <property type="match status" value="1"/>
</dbReference>
<feature type="domain" description="C2H2-type" evidence="15">
    <location>
        <begin position="855"/>
        <end position="883"/>
    </location>
</feature>
<dbReference type="SUPFAM" id="SSF75625">
    <property type="entry name" value="YebC-like"/>
    <property type="match status" value="1"/>
</dbReference>
<dbReference type="Pfam" id="PF12637">
    <property type="entry name" value="TSCPD"/>
    <property type="match status" value="1"/>
</dbReference>
<dbReference type="Proteomes" id="UP000183815">
    <property type="component" value="Unassembled WGS sequence"/>
</dbReference>
<organism evidence="16 17">
    <name type="scientific">Marine Group III euryarchaeote CG-Bathy1</name>
    <dbReference type="NCBI Taxonomy" id="1889001"/>
    <lineage>
        <taxon>Archaea</taxon>
        <taxon>Methanobacteriati</taxon>
        <taxon>Thermoplasmatota</taxon>
        <taxon>Thermoplasmata</taxon>
        <taxon>Candidatus Thermoprofundales</taxon>
    </lineage>
</organism>
<dbReference type="GO" id="GO:0004748">
    <property type="term" value="F:ribonucleoside-diphosphate reductase activity, thioredoxin disulfide as acceptor"/>
    <property type="evidence" value="ECO:0007669"/>
    <property type="project" value="UniProtKB-EC"/>
</dbReference>
<evidence type="ECO:0000313" key="17">
    <source>
        <dbReference type="Proteomes" id="UP000183815"/>
    </source>
</evidence>
<dbReference type="AlphaFoldDB" id="A0A1J5TVA1"/>
<dbReference type="Pfam" id="PF08471">
    <property type="entry name" value="Ribonuc_red_2_N"/>
    <property type="match status" value="1"/>
</dbReference>
<comment type="caution">
    <text evidence="16">The sequence shown here is derived from an EMBL/GenBank/DDBJ whole genome shotgun (WGS) entry which is preliminary data.</text>
</comment>
<dbReference type="PANTHER" id="PTHR43371:SF1">
    <property type="entry name" value="RIBONUCLEOSIDE-DIPHOSPHATE REDUCTASE"/>
    <property type="match status" value="1"/>
</dbReference>
<dbReference type="EMBL" id="MIYU01000001">
    <property type="protein sequence ID" value="OIR20429.1"/>
    <property type="molecule type" value="Genomic_DNA"/>
</dbReference>
<keyword evidence="7 13" id="KW-0547">Nucleotide-binding</keyword>
<dbReference type="CDD" id="cd02888">
    <property type="entry name" value="RNR_II_dimer"/>
    <property type="match status" value="1"/>
</dbReference>
<dbReference type="InterPro" id="IPR013678">
    <property type="entry name" value="RNR_2_N"/>
</dbReference>
<dbReference type="InterPro" id="IPR013344">
    <property type="entry name" value="RNR_NrdJ/NrdZ"/>
</dbReference>
<keyword evidence="8 13" id="KW-0560">Oxidoreductase</keyword>
<keyword evidence="9" id="KW-1015">Disulfide bond</keyword>
<evidence type="ECO:0000256" key="10">
    <source>
        <dbReference type="ARBA" id="ARBA00023285"/>
    </source>
</evidence>
<name>A0A1J5TVA1_9ARCH</name>
<dbReference type="InterPro" id="IPR000788">
    <property type="entry name" value="RNR_lg_C"/>
</dbReference>
<evidence type="ECO:0000256" key="8">
    <source>
        <dbReference type="ARBA" id="ARBA00023002"/>
    </source>
</evidence>
<evidence type="ECO:0000256" key="3">
    <source>
        <dbReference type="ARBA" id="ARBA00012274"/>
    </source>
</evidence>
<accession>A0A1J5TVA1</accession>
<sequence>MKVGRKFTNEGEEAFGKLKWKKRNIEILNIDGSSAFEMKNVNLPENFSGVAANVLSQKYFRKAGIAAKLKKSKERGVPLWLSKSVPDEKALSKIKKEKRYVEETDGKELFRRLAGTWTYWGWKNDYFKTEKDARAFYDELCYMLAAQMASPNSPQWFNTGLNWAYGIEGPAQGHLYVDQETGQVENSKNAYERPQPHACFIQSVSDDLVKEGGIMDLWTREARLFKYGSGTGSNFSHIRGGGEALSGGGTSSGLMSFLKIGDTAAGAIKSGGTTRRAAKMVSLDMDHPDIEEFIEWKVKEEEKVAGLVSGSLHIQEHCNELLAAIQAYPDAEKRMDQKENPELAKALKKAMKAHIPNSLIGRVLELGEQGWTSIEFETYGTEWEGEAYQTVSGQNSNNSVRVTNEFMEAVAKDGVWNLYWRTELVKAEKEGRVAEPCKSMPANDLWRKISQAAWSCADPGIQYHSTINEWHTCPKDGKIRGSNPCSEYMFLDDTACNLASLNLGSFYDEKTETFDVEAYEHAVRIWTVVLEISVLMAQFPSEAIARLSYEYRTLGLGYANIGSLLMRMGIPYDDPRAYAICGSLTAILGGISYATSAEIAGVIGPFERYDYNKNEMLKVIRNHRRAAYNKKPEKYEELTITPQGINPDSCPEYLVKAAKKAWDSALEMGEEHGYRNAQATVIAPTGTIGIVMDCDTTGIEPDFALIKFKTLAGGGSLKIINQSVPLALKKLGYSDSERDEIVEYIIGTGKFDGAPHINNETLMNYGFTEKVLSELEGRVASLTSMKMLFTPLNIGDEFCKNNLKLTDEQMNDPMFVLLKHMGFSEQQIEEAENHIFGKLTIENAPHIKEEHLAVFDCANKCGKYGKRSIDYKAHVRMMAAAQPFISGAISKTINMPHEVLVEDIEEVYELSWKLMNKAMAVYRDASKLSQPLMSGALLEIASAIEMEEDEEMMIPEGMMTAGAAAEMLSEALPMANAKLAAKKIITRYIAQRRRMPNKRGGYIQKAKIAGHTIFLHTGEYEDGTLGEIFINMHKEGAAFRSLMNSFAIAISLGLQHGVPLEEFVDAFVFTRFEPNGPIVGNERIKMTTSVIDYLFRDLAINYLGRTELGHQVTPEDLMHDALRTESEEKNEQASRNKLTPRSETTDNHEIQMTLDDVGTSDTIYDTTDLENVNIVSTDVRGGNESASEAIKMGYSGDPCPECGQFKLVPNGSCFKCLGCGATTGCS</sequence>
<gene>
    <name evidence="16" type="ORF">BEU04_00830</name>
</gene>
<evidence type="ECO:0000313" key="16">
    <source>
        <dbReference type="EMBL" id="OIR20429.1"/>
    </source>
</evidence>
<evidence type="ECO:0000256" key="5">
    <source>
        <dbReference type="ARBA" id="ARBA00022628"/>
    </source>
</evidence>
<dbReference type="Gene3D" id="3.20.70.20">
    <property type="match status" value="3"/>
</dbReference>
<dbReference type="PRINTS" id="PR01183">
    <property type="entry name" value="RIBORDTASEM1"/>
</dbReference>
<evidence type="ECO:0000256" key="7">
    <source>
        <dbReference type="ARBA" id="ARBA00022741"/>
    </source>
</evidence>
<dbReference type="NCBIfam" id="TIGR02504">
    <property type="entry name" value="NrdJ_Z"/>
    <property type="match status" value="1"/>
</dbReference>
<dbReference type="NCBIfam" id="NF005736">
    <property type="entry name" value="PRK07562.1"/>
    <property type="match status" value="1"/>
</dbReference>
<evidence type="ECO:0000256" key="4">
    <source>
        <dbReference type="ARBA" id="ARBA00014409"/>
    </source>
</evidence>
<evidence type="ECO:0000256" key="2">
    <source>
        <dbReference type="ARBA" id="ARBA00007405"/>
    </source>
</evidence>
<evidence type="ECO:0000259" key="15">
    <source>
        <dbReference type="PROSITE" id="PS50157"/>
    </source>
</evidence>
<comment type="cofactor">
    <cofactor evidence="1 13">
        <name>adenosylcob(III)alamin</name>
        <dbReference type="ChEBI" id="CHEBI:18408"/>
    </cofactor>
</comment>
<keyword evidence="10 13" id="KW-0170">Cobalt</keyword>
<dbReference type="EC" id="1.17.4.1" evidence="3 13"/>
<feature type="region of interest" description="Disordered" evidence="14">
    <location>
        <begin position="1124"/>
        <end position="1149"/>
    </location>
</feature>
<proteinExistence type="inferred from homology"/>
<evidence type="ECO:0000256" key="6">
    <source>
        <dbReference type="ARBA" id="ARBA00022634"/>
    </source>
</evidence>